<name>A0A0B3XXS2_9ALTE</name>
<sequence>MLKRLRTYPIADTAIASVNNNAICFGFNNMLTYFLMTFSTGVNLKDSFHNGVALYVISVIELNVVGVI</sequence>
<dbReference type="EMBL" id="JWLW01000067">
    <property type="protein sequence ID" value="KHT44210.1"/>
    <property type="molecule type" value="Genomic_DNA"/>
</dbReference>
<reference evidence="1 2" key="1">
    <citation type="submission" date="2014-12" db="EMBL/GenBank/DDBJ databases">
        <title>Genome sequencing of Alteromonas marina AD001.</title>
        <authorList>
            <person name="Adrian T.G.S."/>
            <person name="Chan K.G."/>
        </authorList>
    </citation>
    <scope>NUCLEOTIDE SEQUENCE [LARGE SCALE GENOMIC DNA]</scope>
    <source>
        <strain evidence="1 2">AD001</strain>
    </source>
</reference>
<dbReference type="Proteomes" id="UP000031197">
    <property type="component" value="Unassembled WGS sequence"/>
</dbReference>
<protein>
    <submittedName>
        <fullName evidence="1">Uncharacterized protein</fullName>
    </submittedName>
</protein>
<evidence type="ECO:0000313" key="1">
    <source>
        <dbReference type="EMBL" id="KHT44210.1"/>
    </source>
</evidence>
<organism evidence="1 2">
    <name type="scientific">Alteromonas marina</name>
    <dbReference type="NCBI Taxonomy" id="203795"/>
    <lineage>
        <taxon>Bacteria</taxon>
        <taxon>Pseudomonadati</taxon>
        <taxon>Pseudomonadota</taxon>
        <taxon>Gammaproteobacteria</taxon>
        <taxon>Alteromonadales</taxon>
        <taxon>Alteromonadaceae</taxon>
        <taxon>Alteromonas/Salinimonas group</taxon>
        <taxon>Alteromonas</taxon>
    </lineage>
</organism>
<proteinExistence type="predicted"/>
<dbReference type="AlphaFoldDB" id="A0A0B3XXS2"/>
<dbReference type="RefSeq" id="WP_039224009.1">
    <property type="nucleotide sequence ID" value="NZ_JWLW01000067.1"/>
</dbReference>
<gene>
    <name evidence="1" type="ORF">RJ41_18495</name>
</gene>
<evidence type="ECO:0000313" key="2">
    <source>
        <dbReference type="Proteomes" id="UP000031197"/>
    </source>
</evidence>
<accession>A0A0B3XXS2</accession>
<comment type="caution">
    <text evidence="1">The sequence shown here is derived from an EMBL/GenBank/DDBJ whole genome shotgun (WGS) entry which is preliminary data.</text>
</comment>
<keyword evidence="2" id="KW-1185">Reference proteome</keyword>